<feature type="transmembrane region" description="Helical" evidence="2">
    <location>
        <begin position="98"/>
        <end position="119"/>
    </location>
</feature>
<dbReference type="InterPro" id="IPR020846">
    <property type="entry name" value="MFS_dom"/>
</dbReference>
<feature type="transmembrane region" description="Helical" evidence="2">
    <location>
        <begin position="240"/>
        <end position="260"/>
    </location>
</feature>
<accession>A0ABS6F352</accession>
<dbReference type="PANTHER" id="PTHR23531">
    <property type="entry name" value="QUINOLENE RESISTANCE PROTEIN NORA"/>
    <property type="match status" value="1"/>
</dbReference>
<keyword evidence="2" id="KW-1133">Transmembrane helix</keyword>
<feature type="transmembrane region" description="Helical" evidence="2">
    <location>
        <begin position="159"/>
        <end position="180"/>
    </location>
</feature>
<evidence type="ECO:0000313" key="4">
    <source>
        <dbReference type="EMBL" id="MBU5592299.1"/>
    </source>
</evidence>
<comment type="caution">
    <text evidence="4">The sequence shown here is derived from an EMBL/GenBank/DDBJ whole genome shotgun (WGS) entry which is preliminary data.</text>
</comment>
<evidence type="ECO:0000256" key="1">
    <source>
        <dbReference type="ARBA" id="ARBA00004651"/>
    </source>
</evidence>
<name>A0ABS6F352_9CLOT</name>
<dbReference type="InterPro" id="IPR052714">
    <property type="entry name" value="MFS_Exporter"/>
</dbReference>
<dbReference type="PANTHER" id="PTHR23531:SF1">
    <property type="entry name" value="QUINOLENE RESISTANCE PROTEIN NORA"/>
    <property type="match status" value="1"/>
</dbReference>
<dbReference type="InterPro" id="IPR011701">
    <property type="entry name" value="MFS"/>
</dbReference>
<dbReference type="PROSITE" id="PS50850">
    <property type="entry name" value="MFS"/>
    <property type="match status" value="1"/>
</dbReference>
<keyword evidence="5" id="KW-1185">Reference proteome</keyword>
<feature type="transmembrane region" description="Helical" evidence="2">
    <location>
        <begin position="38"/>
        <end position="61"/>
    </location>
</feature>
<evidence type="ECO:0000259" key="3">
    <source>
        <dbReference type="PROSITE" id="PS50850"/>
    </source>
</evidence>
<dbReference type="Proteomes" id="UP000736583">
    <property type="component" value="Unassembled WGS sequence"/>
</dbReference>
<protein>
    <submittedName>
        <fullName evidence="4">MFS transporter</fullName>
    </submittedName>
</protein>
<feature type="transmembrane region" description="Helical" evidence="2">
    <location>
        <begin position="362"/>
        <end position="381"/>
    </location>
</feature>
<comment type="subcellular location">
    <subcellularLocation>
        <location evidence="1">Cell membrane</location>
        <topology evidence="1">Multi-pass membrane protein</topology>
    </subcellularLocation>
</comment>
<proteinExistence type="predicted"/>
<feature type="transmembrane region" description="Helical" evidence="2">
    <location>
        <begin position="337"/>
        <end position="356"/>
    </location>
</feature>
<organism evidence="4 5">
    <name type="scientific">Clostridium simiarum</name>
    <dbReference type="NCBI Taxonomy" id="2841506"/>
    <lineage>
        <taxon>Bacteria</taxon>
        <taxon>Bacillati</taxon>
        <taxon>Bacillota</taxon>
        <taxon>Clostridia</taxon>
        <taxon>Eubacteriales</taxon>
        <taxon>Clostridiaceae</taxon>
        <taxon>Clostridium</taxon>
    </lineage>
</organism>
<feature type="domain" description="Major facilitator superfamily (MFS) profile" evidence="3">
    <location>
        <begin position="1"/>
        <end position="385"/>
    </location>
</feature>
<reference evidence="4 5" key="1">
    <citation type="submission" date="2021-06" db="EMBL/GenBank/DDBJ databases">
        <authorList>
            <person name="Sun Q."/>
            <person name="Li D."/>
        </authorList>
    </citation>
    <scope>NUCLEOTIDE SEQUENCE [LARGE SCALE GENOMIC DNA]</scope>
    <source>
        <strain evidence="4 5">MSJ-4</strain>
    </source>
</reference>
<evidence type="ECO:0000256" key="2">
    <source>
        <dbReference type="SAM" id="Phobius"/>
    </source>
</evidence>
<gene>
    <name evidence="4" type="ORF">KQI89_11045</name>
</gene>
<evidence type="ECO:0000313" key="5">
    <source>
        <dbReference type="Proteomes" id="UP000736583"/>
    </source>
</evidence>
<feature type="transmembrane region" description="Helical" evidence="2">
    <location>
        <begin position="296"/>
        <end position="316"/>
    </location>
</feature>
<feature type="transmembrane region" description="Helical" evidence="2">
    <location>
        <begin position="206"/>
        <end position="228"/>
    </location>
</feature>
<feature type="transmembrane region" description="Helical" evidence="2">
    <location>
        <begin position="73"/>
        <end position="92"/>
    </location>
</feature>
<dbReference type="EMBL" id="JAHLQL010000003">
    <property type="protein sequence ID" value="MBU5592299.1"/>
    <property type="molecule type" value="Genomic_DNA"/>
</dbReference>
<feature type="transmembrane region" description="Helical" evidence="2">
    <location>
        <begin position="9"/>
        <end position="26"/>
    </location>
</feature>
<sequence>MKKLINQKILLLAIVVLFWFAQYVYVPFQNSYLTVSNVSANMIGTIIGAYGIAQCLLRLPVGIIADSIGKHRIFILVGAIFAGLASCIRVIMPNGEGFLIANILSGIASSMWISYMVHYTGYFSKEQQQKATSSIILVNNLGMLFGFVVSTLFYDKLGMKFLCIMSALAGIAGTILALNIKEHKNEKITQNISFTQYISICKNKRLIFFSILALIQQGIQMSTTMSFTTQILKDLGATSLIVGLSSILYMVFAVLSAGFASSKFCTKHEPKLWISGVFSLISIYCIIVPTVKSIPIIFLCQILPGISTGILLSYLTSEAMKEVPKSKKSTAMGFFQGVYAIGMSIFPMIVGTIATYNSLKTGYFVLAIVAISGAVASIIYYNNYNKSIIKPSCPKETIKLLR</sequence>
<feature type="transmembrane region" description="Helical" evidence="2">
    <location>
        <begin position="131"/>
        <end position="153"/>
    </location>
</feature>
<keyword evidence="2" id="KW-0472">Membrane</keyword>
<dbReference type="RefSeq" id="WP_216457115.1">
    <property type="nucleotide sequence ID" value="NZ_JAHLQL010000003.1"/>
</dbReference>
<feature type="transmembrane region" description="Helical" evidence="2">
    <location>
        <begin position="272"/>
        <end position="290"/>
    </location>
</feature>
<keyword evidence="2" id="KW-0812">Transmembrane</keyword>
<dbReference type="CDD" id="cd17490">
    <property type="entry name" value="MFS_YxlH_like"/>
    <property type="match status" value="1"/>
</dbReference>
<dbReference type="Pfam" id="PF07690">
    <property type="entry name" value="MFS_1"/>
    <property type="match status" value="1"/>
</dbReference>